<name>A0A420YAF4_9PEZI</name>
<organism evidence="3 4">
    <name type="scientific">Coniochaeta pulveracea</name>
    <dbReference type="NCBI Taxonomy" id="177199"/>
    <lineage>
        <taxon>Eukaryota</taxon>
        <taxon>Fungi</taxon>
        <taxon>Dikarya</taxon>
        <taxon>Ascomycota</taxon>
        <taxon>Pezizomycotina</taxon>
        <taxon>Sordariomycetes</taxon>
        <taxon>Sordariomycetidae</taxon>
        <taxon>Coniochaetales</taxon>
        <taxon>Coniochaetaceae</taxon>
        <taxon>Coniochaeta</taxon>
    </lineage>
</organism>
<feature type="compositionally biased region" description="Low complexity" evidence="2">
    <location>
        <begin position="140"/>
        <end position="153"/>
    </location>
</feature>
<sequence>MPTPNSAAYHDPDLRQGLLATIVSLQDITTTLLPLLVRRGEAMSPLDKTRGPPGSPSRKTRGPPPPTGSPSRKARSTASSTSHAAPINNNMARASGLVAPALPPRAALSGVSSPAPDGPQNREAQATAVNPPSTQPNKDTTPCSSSTTPSPRTSLLLRDQATRITDLESELAQMELAFQRELDKLSANESETASFWQAKHSALNQQFLRTDTELRLLRSELEAREAEREDLRRECAGSRRALRMQEVEVADLRGQVRGLKEWIGNSTRLGGGEGMLSDEVFGEGMARLGNGLQNWVISNFRRARIKELAAGVEEEEEVLSELGRLVPAYEELVLKNAKIHLLQSIVSRLLVEVIFNAYFVGLTAEREREFREMEKFLGSFATSPETLNQWRSSTLTILKKEVATKLQAETAHITDNLAARINTILDAITDASSTSSRTQSLTTLIETSIDLSRQLVVQKAVFTVIMPEIQPHQRTLFDADTMEDIGGEELDEDGLAEREICCVTFPGIIKTGDENGGQLHYRNVIAKARVLCSPE</sequence>
<keyword evidence="1" id="KW-0175">Coiled coil</keyword>
<evidence type="ECO:0000313" key="4">
    <source>
        <dbReference type="Proteomes" id="UP000275385"/>
    </source>
</evidence>
<proteinExistence type="predicted"/>
<feature type="compositionally biased region" description="Low complexity" evidence="2">
    <location>
        <begin position="76"/>
        <end position="86"/>
    </location>
</feature>
<dbReference type="OrthoDB" id="5328813at2759"/>
<keyword evidence="4" id="KW-1185">Reference proteome</keyword>
<evidence type="ECO:0000313" key="3">
    <source>
        <dbReference type="EMBL" id="RKU44730.1"/>
    </source>
</evidence>
<protein>
    <submittedName>
        <fullName evidence="3">Uncharacterized protein</fullName>
    </submittedName>
</protein>
<dbReference type="Proteomes" id="UP000275385">
    <property type="component" value="Unassembled WGS sequence"/>
</dbReference>
<feature type="region of interest" description="Disordered" evidence="2">
    <location>
        <begin position="105"/>
        <end position="153"/>
    </location>
</feature>
<accession>A0A420YAF4</accession>
<dbReference type="EMBL" id="QVQW01000028">
    <property type="protein sequence ID" value="RKU44730.1"/>
    <property type="molecule type" value="Genomic_DNA"/>
</dbReference>
<comment type="caution">
    <text evidence="3">The sequence shown here is derived from an EMBL/GenBank/DDBJ whole genome shotgun (WGS) entry which is preliminary data.</text>
</comment>
<dbReference type="AlphaFoldDB" id="A0A420YAF4"/>
<evidence type="ECO:0000256" key="1">
    <source>
        <dbReference type="SAM" id="Coils"/>
    </source>
</evidence>
<dbReference type="STRING" id="177199.A0A420YAF4"/>
<gene>
    <name evidence="3" type="ORF">DL546_007389</name>
</gene>
<feature type="compositionally biased region" description="Polar residues" evidence="2">
    <location>
        <begin position="122"/>
        <end position="139"/>
    </location>
</feature>
<evidence type="ECO:0000256" key="2">
    <source>
        <dbReference type="SAM" id="MobiDB-lite"/>
    </source>
</evidence>
<reference evidence="3 4" key="1">
    <citation type="submission" date="2018-08" db="EMBL/GenBank/DDBJ databases">
        <title>Draft genome of the lignicolous fungus Coniochaeta pulveracea.</title>
        <authorList>
            <person name="Borstlap C.J."/>
            <person name="De Witt R.N."/>
            <person name="Botha A."/>
            <person name="Volschenk H."/>
        </authorList>
    </citation>
    <scope>NUCLEOTIDE SEQUENCE [LARGE SCALE GENOMIC DNA]</scope>
    <source>
        <strain evidence="3 4">CAB683</strain>
    </source>
</reference>
<feature type="coiled-coil region" evidence="1">
    <location>
        <begin position="157"/>
        <end position="184"/>
    </location>
</feature>
<feature type="region of interest" description="Disordered" evidence="2">
    <location>
        <begin position="43"/>
        <end position="88"/>
    </location>
</feature>
<feature type="coiled-coil region" evidence="1">
    <location>
        <begin position="209"/>
        <end position="241"/>
    </location>
</feature>